<gene>
    <name evidence="4" type="ORF">SAMN05421830_107165</name>
</gene>
<evidence type="ECO:0000256" key="1">
    <source>
        <dbReference type="ARBA" id="ARBA00022450"/>
    </source>
</evidence>
<organism evidence="4 5">
    <name type="scientific">Desulfomicrobium norvegicum (strain DSM 1741 / NCIMB 8310)</name>
    <name type="common">Desulfovibrio baculatus (strain Norway 4)</name>
    <name type="synonym">Desulfovibrio desulfuricans (strain Norway 4)</name>
    <dbReference type="NCBI Taxonomy" id="52561"/>
    <lineage>
        <taxon>Bacteria</taxon>
        <taxon>Pseudomonadati</taxon>
        <taxon>Thermodesulfobacteriota</taxon>
        <taxon>Desulfovibrionia</taxon>
        <taxon>Desulfovibrionales</taxon>
        <taxon>Desulfomicrobiaceae</taxon>
        <taxon>Desulfomicrobium</taxon>
    </lineage>
</organism>
<evidence type="ECO:0000313" key="5">
    <source>
        <dbReference type="Proteomes" id="UP000199581"/>
    </source>
</evidence>
<dbReference type="InterPro" id="IPR036736">
    <property type="entry name" value="ACP-like_sf"/>
</dbReference>
<protein>
    <submittedName>
        <fullName evidence="4">Acyl carrier protein</fullName>
    </submittedName>
</protein>
<comment type="caution">
    <text evidence="4">The sequence shown here is derived from an EMBL/GenBank/DDBJ whole genome shotgun (WGS) entry which is preliminary data.</text>
</comment>
<dbReference type="OrthoDB" id="9806381at2"/>
<keyword evidence="5" id="KW-1185">Reference proteome</keyword>
<dbReference type="PROSITE" id="PS50075">
    <property type="entry name" value="CARRIER"/>
    <property type="match status" value="1"/>
</dbReference>
<dbReference type="SUPFAM" id="SSF47336">
    <property type="entry name" value="ACP-like"/>
    <property type="match status" value="1"/>
</dbReference>
<dbReference type="EMBL" id="FOTO01000007">
    <property type="protein sequence ID" value="SFL85109.1"/>
    <property type="molecule type" value="Genomic_DNA"/>
</dbReference>
<evidence type="ECO:0000256" key="2">
    <source>
        <dbReference type="ARBA" id="ARBA00022553"/>
    </source>
</evidence>
<keyword evidence="2" id="KW-0597">Phosphoprotein</keyword>
<dbReference type="RefSeq" id="WP_092192636.1">
    <property type="nucleotide sequence ID" value="NZ_FOTO01000007.1"/>
</dbReference>
<evidence type="ECO:0000313" key="4">
    <source>
        <dbReference type="EMBL" id="SFL85109.1"/>
    </source>
</evidence>
<accession>A0A8G2F8E0</accession>
<feature type="domain" description="Carrier" evidence="3">
    <location>
        <begin position="9"/>
        <end position="85"/>
    </location>
</feature>
<dbReference type="Gene3D" id="1.10.1200.10">
    <property type="entry name" value="ACP-like"/>
    <property type="match status" value="1"/>
</dbReference>
<reference evidence="4 5" key="1">
    <citation type="submission" date="2016-10" db="EMBL/GenBank/DDBJ databases">
        <authorList>
            <person name="Varghese N."/>
            <person name="Submissions S."/>
        </authorList>
    </citation>
    <scope>NUCLEOTIDE SEQUENCE [LARGE SCALE GENOMIC DNA]</scope>
    <source>
        <strain evidence="4 5">DSM 1741</strain>
    </source>
</reference>
<dbReference type="AlphaFoldDB" id="A0A8G2F8E0"/>
<proteinExistence type="predicted"/>
<dbReference type="InterPro" id="IPR006162">
    <property type="entry name" value="Ppantetheine_attach_site"/>
</dbReference>
<dbReference type="Pfam" id="PF00550">
    <property type="entry name" value="PP-binding"/>
    <property type="match status" value="1"/>
</dbReference>
<sequence length="87" mass="9495">MNLEEISPDSTFSWLKKTTQDLLGIPPEKLNPASTLADLGIDSLAQLQLIVMAENELGANIPDSALTEINLHSLETLSATIDTYRNQ</sequence>
<dbReference type="InterPro" id="IPR009081">
    <property type="entry name" value="PP-bd_ACP"/>
</dbReference>
<dbReference type="Proteomes" id="UP000199581">
    <property type="component" value="Unassembled WGS sequence"/>
</dbReference>
<evidence type="ECO:0000259" key="3">
    <source>
        <dbReference type="PROSITE" id="PS50075"/>
    </source>
</evidence>
<keyword evidence="1" id="KW-0596">Phosphopantetheine</keyword>
<name>A0A8G2F8E0_DESNO</name>
<dbReference type="PROSITE" id="PS00012">
    <property type="entry name" value="PHOSPHOPANTETHEINE"/>
    <property type="match status" value="1"/>
</dbReference>